<dbReference type="EMBL" id="JAKLUA010000042">
    <property type="protein sequence ID" value="MCG2673282.1"/>
    <property type="molecule type" value="Genomic_DNA"/>
</dbReference>
<dbReference type="InterPro" id="IPR027304">
    <property type="entry name" value="Trigger_fact/SurA_dom_sf"/>
</dbReference>
<comment type="caution">
    <text evidence="1">The sequence shown here is derived from an EMBL/GenBank/DDBJ whole genome shotgun (WGS) entry which is preliminary data.</text>
</comment>
<dbReference type="Gene3D" id="1.10.4030.10">
    <property type="entry name" value="Porin chaperone SurA, peptide-binding domain"/>
    <property type="match status" value="1"/>
</dbReference>
<dbReference type="Pfam" id="PF13624">
    <property type="entry name" value="SurA_N_3"/>
    <property type="match status" value="1"/>
</dbReference>
<proteinExistence type="predicted"/>
<gene>
    <name evidence="1" type="ORF">L6637_41090</name>
</gene>
<dbReference type="RefSeq" id="WP_237874292.1">
    <property type="nucleotide sequence ID" value="NZ_JAKLUA010000042.1"/>
</dbReference>
<evidence type="ECO:0000313" key="1">
    <source>
        <dbReference type="EMBL" id="MCG2673282.1"/>
    </source>
</evidence>
<name>A0ABS9M1X2_9BRAD</name>
<dbReference type="SUPFAM" id="SSF109998">
    <property type="entry name" value="Triger factor/SurA peptide-binding domain-like"/>
    <property type="match status" value="1"/>
</dbReference>
<keyword evidence="2" id="KW-1185">Reference proteome</keyword>
<reference evidence="1" key="1">
    <citation type="submission" date="2022-01" db="EMBL/GenBank/DDBJ databases">
        <title>Genome sequnece data of strain Bradyrhizobium sp. nov.</title>
        <authorList>
            <person name="Zhang J."/>
        </authorList>
    </citation>
    <scope>NUCLEOTIDE SEQUENCE</scope>
    <source>
        <strain evidence="1">WYCCWR 12774</strain>
    </source>
</reference>
<organism evidence="1 2">
    <name type="scientific">Bradyrhizobium zhengyangense</name>
    <dbReference type="NCBI Taxonomy" id="2911009"/>
    <lineage>
        <taxon>Bacteria</taxon>
        <taxon>Pseudomonadati</taxon>
        <taxon>Pseudomonadota</taxon>
        <taxon>Alphaproteobacteria</taxon>
        <taxon>Hyphomicrobiales</taxon>
        <taxon>Nitrobacteraceae</taxon>
        <taxon>Bradyrhizobium</taxon>
    </lineage>
</organism>
<evidence type="ECO:0000313" key="2">
    <source>
        <dbReference type="Proteomes" id="UP001139012"/>
    </source>
</evidence>
<dbReference type="Proteomes" id="UP001139012">
    <property type="component" value="Unassembled WGS sequence"/>
</dbReference>
<dbReference type="PROSITE" id="PS51257">
    <property type="entry name" value="PROKAR_LIPOPROTEIN"/>
    <property type="match status" value="1"/>
</dbReference>
<protein>
    <submittedName>
        <fullName evidence="1">SurA N-terminal domain-containing protein</fullName>
    </submittedName>
</protein>
<sequence>MRNWPNWPYRSVAVVVCSAALLAGCGKKEQATAQRGQVVAHVGNEVITNQELENEFRLANIPPDKQKDPEIVKQVLGQLVTRKYLLEQALNAKLDREPGVLLDLLRAREQVLENAYLVRTVMSKPPTKADIDRYIADNPAKFSNRKLLQVDQIAFQFGPASQSVVESSRDAKSLDEIDQQLTAASIPHGRQGGALSSGDVGPELFDKIEAKKADDVFFIRSGQNGIFFKVLGEEPRPLEGAAAANVARQLMRNDALKGEIGIATYSANMEAKFEGEYQQIMQGQGKSQ</sequence>
<accession>A0ABS9M1X2</accession>